<name>A0ABR0SSN5_9HYPO</name>
<gene>
    <name evidence="1" type="ORF">PT974_03566</name>
</gene>
<reference evidence="1 2" key="1">
    <citation type="submission" date="2024-01" db="EMBL/GenBank/DDBJ databases">
        <title>Complete genome of Cladobotryum mycophilum ATHUM6906.</title>
        <authorList>
            <person name="Christinaki A.C."/>
            <person name="Myridakis A.I."/>
            <person name="Kouvelis V.N."/>
        </authorList>
    </citation>
    <scope>NUCLEOTIDE SEQUENCE [LARGE SCALE GENOMIC DNA]</scope>
    <source>
        <strain evidence="1 2">ATHUM6906</strain>
    </source>
</reference>
<evidence type="ECO:0000313" key="1">
    <source>
        <dbReference type="EMBL" id="KAK5995169.1"/>
    </source>
</evidence>
<proteinExistence type="predicted"/>
<evidence type="ECO:0000313" key="2">
    <source>
        <dbReference type="Proteomes" id="UP001338125"/>
    </source>
</evidence>
<dbReference type="Gene3D" id="2.120.10.70">
    <property type="entry name" value="Fucose-specific lectin"/>
    <property type="match status" value="1"/>
</dbReference>
<evidence type="ECO:0008006" key="3">
    <source>
        <dbReference type="Google" id="ProtNLM"/>
    </source>
</evidence>
<dbReference type="Proteomes" id="UP001338125">
    <property type="component" value="Unassembled WGS sequence"/>
</dbReference>
<dbReference type="SUPFAM" id="SSF89372">
    <property type="entry name" value="Fucose-specific lectin"/>
    <property type="match status" value="1"/>
</dbReference>
<accession>A0ABR0SSN5</accession>
<sequence>MALTPQYVAQYLNAAAGAIPLDQTGLYLVAEEDDTLFEQFWTETELADQVYIASGVKEGTPVLYLLSKDERGVFYLDTENTLQYSTYDAEEEEWEETAFKGDGQITTHSSSRLSGTFFEGGKLVFFEAPSGQFQSVHFLDDGTSKLLPPLPVSDDNALHLIYIHQDGHLHHLTRGSEATEWQDNVLPGTQFNNSKITKFVAVPTSSSTFQIGVLTAEGKLTWVDEQGTRDEIGTIKEGRLIPKSSEENTRAMMRLMEGAVNSATGSQKR</sequence>
<protein>
    <recommendedName>
        <fullName evidence="3">Fucose-specific lectin</fullName>
    </recommendedName>
</protein>
<comment type="caution">
    <text evidence="1">The sequence shown here is derived from an EMBL/GenBank/DDBJ whole genome shotgun (WGS) entry which is preliminary data.</text>
</comment>
<organism evidence="1 2">
    <name type="scientific">Cladobotryum mycophilum</name>
    <dbReference type="NCBI Taxonomy" id="491253"/>
    <lineage>
        <taxon>Eukaryota</taxon>
        <taxon>Fungi</taxon>
        <taxon>Dikarya</taxon>
        <taxon>Ascomycota</taxon>
        <taxon>Pezizomycotina</taxon>
        <taxon>Sordariomycetes</taxon>
        <taxon>Hypocreomycetidae</taxon>
        <taxon>Hypocreales</taxon>
        <taxon>Hypocreaceae</taxon>
        <taxon>Cladobotryum</taxon>
    </lineage>
</organism>
<keyword evidence="2" id="KW-1185">Reference proteome</keyword>
<dbReference type="EMBL" id="JAVFKD010000004">
    <property type="protein sequence ID" value="KAK5995169.1"/>
    <property type="molecule type" value="Genomic_DNA"/>
</dbReference>